<feature type="region of interest" description="Disordered" evidence="1">
    <location>
        <begin position="1"/>
        <end position="69"/>
    </location>
</feature>
<evidence type="ECO:0000313" key="2">
    <source>
        <dbReference type="EMBL" id="GAF92734.1"/>
    </source>
</evidence>
<accession>X0THL0</accession>
<reference evidence="2" key="1">
    <citation type="journal article" date="2014" name="Front. Microbiol.">
        <title>High frequency of phylogenetically diverse reductive dehalogenase-homologous genes in deep subseafloor sedimentary metagenomes.</title>
        <authorList>
            <person name="Kawai M."/>
            <person name="Futagami T."/>
            <person name="Toyoda A."/>
            <person name="Takaki Y."/>
            <person name="Nishi S."/>
            <person name="Hori S."/>
            <person name="Arai W."/>
            <person name="Tsubouchi T."/>
            <person name="Morono Y."/>
            <person name="Uchiyama I."/>
            <person name="Ito T."/>
            <person name="Fujiyama A."/>
            <person name="Inagaki F."/>
            <person name="Takami H."/>
        </authorList>
    </citation>
    <scope>NUCLEOTIDE SEQUENCE</scope>
    <source>
        <strain evidence="2">Expedition CK06-06</strain>
    </source>
</reference>
<name>X0THL0_9ZZZZ</name>
<dbReference type="EMBL" id="BARS01019603">
    <property type="protein sequence ID" value="GAF92734.1"/>
    <property type="molecule type" value="Genomic_DNA"/>
</dbReference>
<organism evidence="2">
    <name type="scientific">marine sediment metagenome</name>
    <dbReference type="NCBI Taxonomy" id="412755"/>
    <lineage>
        <taxon>unclassified sequences</taxon>
        <taxon>metagenomes</taxon>
        <taxon>ecological metagenomes</taxon>
    </lineage>
</organism>
<comment type="caution">
    <text evidence="2">The sequence shown here is derived from an EMBL/GenBank/DDBJ whole genome shotgun (WGS) entry which is preliminary data.</text>
</comment>
<proteinExistence type="predicted"/>
<evidence type="ECO:0000256" key="1">
    <source>
        <dbReference type="SAM" id="MobiDB-lite"/>
    </source>
</evidence>
<gene>
    <name evidence="2" type="ORF">S01H1_31739</name>
</gene>
<protein>
    <submittedName>
        <fullName evidence="2">Uncharacterized protein</fullName>
    </submittedName>
</protein>
<feature type="compositionally biased region" description="Basic and acidic residues" evidence="1">
    <location>
        <begin position="29"/>
        <end position="55"/>
    </location>
</feature>
<sequence>MTQDPNPYRPNFKRADSLPKEQPPPRAITHKDRHSEPMDVCPIRDKDGYCEDSKTGRPQGPFSCTSGKSYRGCGIYIEHRKKESEKK</sequence>
<dbReference type="AlphaFoldDB" id="X0THL0"/>